<evidence type="ECO:0000259" key="2">
    <source>
        <dbReference type="Pfam" id="PF23551"/>
    </source>
</evidence>
<dbReference type="Proteomes" id="UP000623129">
    <property type="component" value="Unassembled WGS sequence"/>
</dbReference>
<dbReference type="OrthoDB" id="10250354at2759"/>
<accession>A0A833QR15</accession>
<proteinExistence type="predicted"/>
<dbReference type="EMBL" id="SWLB01000018">
    <property type="protein sequence ID" value="KAF3326491.1"/>
    <property type="molecule type" value="Genomic_DNA"/>
</dbReference>
<dbReference type="InterPro" id="IPR056988">
    <property type="entry name" value="Zn_ribbon_pln"/>
</dbReference>
<dbReference type="InterPro" id="IPR053052">
    <property type="entry name" value="Imprinting_Balance_Reg"/>
</dbReference>
<reference evidence="3" key="1">
    <citation type="submission" date="2020-01" db="EMBL/GenBank/DDBJ databases">
        <title>Genome sequence of Kobresia littledalei, the first chromosome-level genome in the family Cyperaceae.</title>
        <authorList>
            <person name="Qu G."/>
        </authorList>
    </citation>
    <scope>NUCLEOTIDE SEQUENCE</scope>
    <source>
        <strain evidence="3">C.B.Clarke</strain>
        <tissue evidence="3">Leaf</tissue>
    </source>
</reference>
<dbReference type="Pfam" id="PF23551">
    <property type="entry name" value="Zn_ribbon_20"/>
    <property type="match status" value="1"/>
</dbReference>
<feature type="region of interest" description="Disordered" evidence="1">
    <location>
        <begin position="75"/>
        <end position="129"/>
    </location>
</feature>
<evidence type="ECO:0000313" key="4">
    <source>
        <dbReference type="Proteomes" id="UP000623129"/>
    </source>
</evidence>
<gene>
    <name evidence="3" type="ORF">FCM35_KLT08121</name>
</gene>
<dbReference type="AlphaFoldDB" id="A0A833QR15"/>
<organism evidence="3 4">
    <name type="scientific">Carex littledalei</name>
    <dbReference type="NCBI Taxonomy" id="544730"/>
    <lineage>
        <taxon>Eukaryota</taxon>
        <taxon>Viridiplantae</taxon>
        <taxon>Streptophyta</taxon>
        <taxon>Embryophyta</taxon>
        <taxon>Tracheophyta</taxon>
        <taxon>Spermatophyta</taxon>
        <taxon>Magnoliopsida</taxon>
        <taxon>Liliopsida</taxon>
        <taxon>Poales</taxon>
        <taxon>Cyperaceae</taxon>
        <taxon>Cyperoideae</taxon>
        <taxon>Cariceae</taxon>
        <taxon>Carex</taxon>
        <taxon>Carex subgen. Euthyceras</taxon>
    </lineage>
</organism>
<keyword evidence="4" id="KW-1185">Reference proteome</keyword>
<comment type="caution">
    <text evidence="3">The sequence shown here is derived from an EMBL/GenBank/DDBJ whole genome shotgun (WGS) entry which is preliminary data.</text>
</comment>
<protein>
    <recommendedName>
        <fullName evidence="2">Zinc beta-ribbon domain-containing protein</fullName>
    </recommendedName>
</protein>
<evidence type="ECO:0000256" key="1">
    <source>
        <dbReference type="SAM" id="MobiDB-lite"/>
    </source>
</evidence>
<sequence length="263" mass="28406">MSRQSDPGFWTSCPACCHVHQYGREYLNLKLRCPSCRRPFVAVELSSPPPVVPGTEMYYCTWGFFPLGFPQGPTPPTNWAPLRPSNDHPSTRVDLQPVNPAPQKTTSRKKVLASKGAVSNGGALEEEDEEVFKGIDVNEEATISDLMGDDTGGGNHTDGIGFNIEVDVDAAGEDVFVPVPVMPSPAVPAVWCASGPQPLPFILPSPAPLLPTPTLEINNSFAPLAAAEDEAEPGEQGRRPRAKNWPIHLNQVMNLIMSTKSLD</sequence>
<dbReference type="PANTHER" id="PTHR45496">
    <property type="entry name" value="CHAPERONE DNAJ-DOMAIN SUPERFAMILY PROTEIN"/>
    <property type="match status" value="1"/>
</dbReference>
<name>A0A833QR15_9POAL</name>
<feature type="domain" description="Zinc beta-ribbon" evidence="2">
    <location>
        <begin position="9"/>
        <end position="43"/>
    </location>
</feature>
<dbReference type="PANTHER" id="PTHR45496:SF1">
    <property type="entry name" value="CHAPERONE DNAJ-DOMAIN SUPERFAMILY PROTEIN"/>
    <property type="match status" value="1"/>
</dbReference>
<evidence type="ECO:0000313" key="3">
    <source>
        <dbReference type="EMBL" id="KAF3326491.1"/>
    </source>
</evidence>